<dbReference type="InterPro" id="IPR012677">
    <property type="entry name" value="Nucleotide-bd_a/b_plait_sf"/>
</dbReference>
<dbReference type="AlphaFoldDB" id="B6AG73"/>
<dbReference type="eggNOG" id="KOG4660">
    <property type="taxonomic scope" value="Eukaryota"/>
</dbReference>
<dbReference type="GeneID" id="6996793"/>
<keyword evidence="6" id="KW-1185">Reference proteome</keyword>
<dbReference type="VEuPathDB" id="CryptoDB:CMU_000840"/>
<dbReference type="CDD" id="cd12276">
    <property type="entry name" value="RRM2_MEI2_EAR1_like"/>
    <property type="match status" value="1"/>
</dbReference>
<evidence type="ECO:0000313" key="5">
    <source>
        <dbReference type="EMBL" id="EEA07214.1"/>
    </source>
</evidence>
<evidence type="ECO:0000256" key="3">
    <source>
        <dbReference type="SAM" id="MobiDB-lite"/>
    </source>
</evidence>
<feature type="compositionally biased region" description="Polar residues" evidence="3">
    <location>
        <begin position="399"/>
        <end position="408"/>
    </location>
</feature>
<feature type="compositionally biased region" description="Low complexity" evidence="3">
    <location>
        <begin position="27"/>
        <end position="41"/>
    </location>
</feature>
<reference evidence="5" key="1">
    <citation type="submission" date="2008-06" db="EMBL/GenBank/DDBJ databases">
        <authorList>
            <person name="Lorenzi H."/>
            <person name="Inman J."/>
            <person name="Miller J."/>
            <person name="Schobel S."/>
            <person name="Amedeo P."/>
            <person name="Caler E.V."/>
            <person name="da Silva J."/>
        </authorList>
    </citation>
    <scope>NUCLEOTIDE SEQUENCE [LARGE SCALE GENOMIC DNA]</scope>
    <source>
        <strain evidence="5">RN66</strain>
    </source>
</reference>
<dbReference type="SUPFAM" id="SSF54928">
    <property type="entry name" value="RNA-binding domain, RBD"/>
    <property type="match status" value="1"/>
</dbReference>
<feature type="compositionally biased region" description="Polar residues" evidence="3">
    <location>
        <begin position="313"/>
        <end position="323"/>
    </location>
</feature>
<dbReference type="OrthoDB" id="336256at2759"/>
<dbReference type="EMBL" id="DS989732">
    <property type="protein sequence ID" value="EEA07214.1"/>
    <property type="molecule type" value="Genomic_DNA"/>
</dbReference>
<protein>
    <submittedName>
        <fullName evidence="5">RNA recognition motif. family protein</fullName>
    </submittedName>
</protein>
<evidence type="ECO:0000313" key="6">
    <source>
        <dbReference type="Proteomes" id="UP000001460"/>
    </source>
</evidence>
<dbReference type="PROSITE" id="PS50102">
    <property type="entry name" value="RRM"/>
    <property type="match status" value="2"/>
</dbReference>
<dbReference type="CDD" id="cd00590">
    <property type="entry name" value="RRM_SF"/>
    <property type="match status" value="1"/>
</dbReference>
<dbReference type="Gene3D" id="3.30.70.330">
    <property type="match status" value="2"/>
</dbReference>
<feature type="region of interest" description="Disordered" evidence="3">
    <location>
        <begin position="280"/>
        <end position="323"/>
    </location>
</feature>
<dbReference type="OMA" id="MSERHEY"/>
<accession>B6AG73</accession>
<feature type="domain" description="RRM" evidence="4">
    <location>
        <begin position="61"/>
        <end position="133"/>
    </location>
</feature>
<dbReference type="SMART" id="SM00360">
    <property type="entry name" value="RRM"/>
    <property type="match status" value="2"/>
</dbReference>
<feature type="compositionally biased region" description="Low complexity" evidence="3">
    <location>
        <begin position="384"/>
        <end position="398"/>
    </location>
</feature>
<dbReference type="Pfam" id="PF00076">
    <property type="entry name" value="RRM_1"/>
    <property type="match status" value="2"/>
</dbReference>
<gene>
    <name evidence="5" type="ORF">CMU_000840</name>
</gene>
<feature type="domain" description="RRM" evidence="4">
    <location>
        <begin position="145"/>
        <end position="224"/>
    </location>
</feature>
<proteinExistence type="predicted"/>
<feature type="region of interest" description="Disordered" evidence="3">
    <location>
        <begin position="333"/>
        <end position="352"/>
    </location>
</feature>
<evidence type="ECO:0000256" key="2">
    <source>
        <dbReference type="PROSITE-ProRule" id="PRU00176"/>
    </source>
</evidence>
<dbReference type="InterPro" id="IPR035979">
    <property type="entry name" value="RBD_domain_sf"/>
</dbReference>
<evidence type="ECO:0000256" key="1">
    <source>
        <dbReference type="ARBA" id="ARBA00022884"/>
    </source>
</evidence>
<feature type="region of interest" description="Disordered" evidence="3">
    <location>
        <begin position="1"/>
        <end position="51"/>
    </location>
</feature>
<evidence type="ECO:0000259" key="4">
    <source>
        <dbReference type="PROSITE" id="PS50102"/>
    </source>
</evidence>
<keyword evidence="1 2" id="KW-0694">RNA-binding</keyword>
<name>B6AG73_CRYMR</name>
<dbReference type="InterPro" id="IPR000504">
    <property type="entry name" value="RRM_dom"/>
</dbReference>
<dbReference type="RefSeq" id="XP_002141563.1">
    <property type="nucleotide sequence ID" value="XM_002141527.1"/>
</dbReference>
<dbReference type="Proteomes" id="UP000001460">
    <property type="component" value="Unassembled WGS sequence"/>
</dbReference>
<dbReference type="GO" id="GO:0003723">
    <property type="term" value="F:RNA binding"/>
    <property type="evidence" value="ECO:0007669"/>
    <property type="project" value="UniProtKB-UniRule"/>
</dbReference>
<sequence>MFRSGPYDRNYESRGGPYPHSVTYPPSHIHSSLDSYSNSSNGYRAHPGSLDDPTAEAYVSRTLYLCKLPYDMTEEAVRELCEPFGDLKKVAVYPQKGIAFVEYFDIRKAEVARNTLKNSQVQGRIIDVQYSRGRDDRPSRDTNTGTLYVRPVVNDKGFVDPNTVDDYKQLFGAYGDVKKVSSNRKREAEKFVEFYDTRGAEASQKALNGYDFNGVVLEIQFANTHSRTINADSKVMSKNYHPSGGHQTQQNHDCYRSQALSGPIRQTRFTRNASPDIYGDSFSRRIPQQSPNVPVYTGTRPPRRYDNIRVPTTDYNNNATTQHYNDNLSYQHTSTISSYPSQPQVNNNSSTASGTPALASLLAKNPSASGNLAASLKTLLSTLQGSGSNTTSTTCSTGANDSTGNSCEIDTQTTISRNNSTTPNNGQAKVAHNPPIQALKPTLSSICPNNMANFDINTSPNTPQNHWYK</sequence>
<organism evidence="5 6">
    <name type="scientific">Cryptosporidium muris (strain RN66)</name>
    <dbReference type="NCBI Taxonomy" id="441375"/>
    <lineage>
        <taxon>Eukaryota</taxon>
        <taxon>Sar</taxon>
        <taxon>Alveolata</taxon>
        <taxon>Apicomplexa</taxon>
        <taxon>Conoidasida</taxon>
        <taxon>Coccidia</taxon>
        <taxon>Eucoccidiorida</taxon>
        <taxon>Eimeriorina</taxon>
        <taxon>Cryptosporidiidae</taxon>
        <taxon>Cryptosporidium</taxon>
    </lineage>
</organism>
<dbReference type="PANTHER" id="PTHR23189">
    <property type="entry name" value="RNA RECOGNITION MOTIF-CONTAINING"/>
    <property type="match status" value="1"/>
</dbReference>
<feature type="region of interest" description="Disordered" evidence="3">
    <location>
        <begin position="384"/>
        <end position="408"/>
    </location>
</feature>